<proteinExistence type="inferred from homology"/>
<dbReference type="PANTHER" id="PTHR30026">
    <property type="entry name" value="OUTER MEMBRANE PROTEIN TOLC"/>
    <property type="match status" value="1"/>
</dbReference>
<dbReference type="STRING" id="1817863.A2Y62_01915"/>
<comment type="caution">
    <text evidence="8">The sequence shown here is derived from an EMBL/GenBank/DDBJ whole genome shotgun (WGS) entry which is preliminary data.</text>
</comment>
<gene>
    <name evidence="8" type="ORF">A2Y62_01915</name>
</gene>
<dbReference type="GO" id="GO:0015288">
    <property type="term" value="F:porin activity"/>
    <property type="evidence" value="ECO:0007669"/>
    <property type="project" value="TreeGrafter"/>
</dbReference>
<keyword evidence="5" id="KW-0812">Transmembrane</keyword>
<organism evidence="8 9">
    <name type="scientific">Candidatus Fischerbacteria bacterium RBG_13_37_8</name>
    <dbReference type="NCBI Taxonomy" id="1817863"/>
    <lineage>
        <taxon>Bacteria</taxon>
        <taxon>Candidatus Fischeribacteriota</taxon>
    </lineage>
</organism>
<dbReference type="Gene3D" id="1.20.1600.10">
    <property type="entry name" value="Outer membrane efflux proteins (OEP)"/>
    <property type="match status" value="1"/>
</dbReference>
<dbReference type="Proteomes" id="UP000178943">
    <property type="component" value="Unassembled WGS sequence"/>
</dbReference>
<dbReference type="InterPro" id="IPR051906">
    <property type="entry name" value="TolC-like"/>
</dbReference>
<evidence type="ECO:0000256" key="3">
    <source>
        <dbReference type="ARBA" id="ARBA00022448"/>
    </source>
</evidence>
<dbReference type="InterPro" id="IPR003423">
    <property type="entry name" value="OMP_efflux"/>
</dbReference>
<keyword evidence="7" id="KW-0998">Cell outer membrane</keyword>
<evidence type="ECO:0000313" key="8">
    <source>
        <dbReference type="EMBL" id="OGF63629.1"/>
    </source>
</evidence>
<dbReference type="EMBL" id="MFGW01000157">
    <property type="protein sequence ID" value="OGF63629.1"/>
    <property type="molecule type" value="Genomic_DNA"/>
</dbReference>
<evidence type="ECO:0008006" key="10">
    <source>
        <dbReference type="Google" id="ProtNLM"/>
    </source>
</evidence>
<reference evidence="8 9" key="1">
    <citation type="journal article" date="2016" name="Nat. Commun.">
        <title>Thousands of microbial genomes shed light on interconnected biogeochemical processes in an aquifer system.</title>
        <authorList>
            <person name="Anantharaman K."/>
            <person name="Brown C.T."/>
            <person name="Hug L.A."/>
            <person name="Sharon I."/>
            <person name="Castelle C.J."/>
            <person name="Probst A.J."/>
            <person name="Thomas B.C."/>
            <person name="Singh A."/>
            <person name="Wilkins M.J."/>
            <person name="Karaoz U."/>
            <person name="Brodie E.L."/>
            <person name="Williams K.H."/>
            <person name="Hubbard S.S."/>
            <person name="Banfield J.F."/>
        </authorList>
    </citation>
    <scope>NUCLEOTIDE SEQUENCE [LARGE SCALE GENOMIC DNA]</scope>
</reference>
<accession>A0A1F5VJJ0</accession>
<dbReference type="GO" id="GO:1990281">
    <property type="term" value="C:efflux pump complex"/>
    <property type="evidence" value="ECO:0007669"/>
    <property type="project" value="TreeGrafter"/>
</dbReference>
<evidence type="ECO:0000256" key="6">
    <source>
        <dbReference type="ARBA" id="ARBA00023136"/>
    </source>
</evidence>
<comment type="subcellular location">
    <subcellularLocation>
        <location evidence="1">Cell outer membrane</location>
    </subcellularLocation>
</comment>
<evidence type="ECO:0000313" key="9">
    <source>
        <dbReference type="Proteomes" id="UP000178943"/>
    </source>
</evidence>
<evidence type="ECO:0000256" key="1">
    <source>
        <dbReference type="ARBA" id="ARBA00004442"/>
    </source>
</evidence>
<dbReference type="GO" id="GO:0009279">
    <property type="term" value="C:cell outer membrane"/>
    <property type="evidence" value="ECO:0007669"/>
    <property type="project" value="UniProtKB-SubCell"/>
</dbReference>
<dbReference type="PANTHER" id="PTHR30026:SF20">
    <property type="entry name" value="OUTER MEMBRANE PROTEIN TOLC"/>
    <property type="match status" value="1"/>
</dbReference>
<evidence type="ECO:0000256" key="5">
    <source>
        <dbReference type="ARBA" id="ARBA00022692"/>
    </source>
</evidence>
<keyword evidence="3" id="KW-0813">Transport</keyword>
<sequence>MALALSSEKENNRKSNNKLSEKIMKNIPKLLFIVTCLYIFWPAGQGEAQTQLNQSSNNSFTLQQLIDEALHSNPAVQAAQLKSEAYQNRIPQAASLPDPMFSLQSRSMGNPLPFVTLGNSQLDSFGFMASQDIPYPGKLKLKTEAVKLEALSIEQDIESVKLDLIANIKSYYYDYLLADEKLRILENNNAYLEQFEKITQARYSVGEGIMQDVLKAQTEISINFSKIIEMKKEKDNTLAQINALINRHPSTLLKISGNLEQREPLPDFQSLMEIMKKKNPQLKAMNFMIESNKKELQLEKKGYYPDFQVSAGYGYSRNFDDMWEINFGISLPVFYKTKQNNAIIEAAKKEQTSTKSYENMFRHLQAELKNAHLTAQLANDLLNLYAKTVIPQAKSTMESAMSNYEVGTIDFLAIIDNLIIVLDFQMKYYEQLTAYQKALATIDKLIGNEE</sequence>
<name>A0A1F5VJJ0_9BACT</name>
<dbReference type="GO" id="GO:0015562">
    <property type="term" value="F:efflux transmembrane transporter activity"/>
    <property type="evidence" value="ECO:0007669"/>
    <property type="project" value="InterPro"/>
</dbReference>
<dbReference type="Pfam" id="PF02321">
    <property type="entry name" value="OEP"/>
    <property type="match status" value="2"/>
</dbReference>
<dbReference type="AlphaFoldDB" id="A0A1F5VJJ0"/>
<keyword evidence="6" id="KW-0472">Membrane</keyword>
<protein>
    <recommendedName>
        <fullName evidence="10">Transporter</fullName>
    </recommendedName>
</protein>
<evidence type="ECO:0000256" key="7">
    <source>
        <dbReference type="ARBA" id="ARBA00023237"/>
    </source>
</evidence>
<comment type="similarity">
    <text evidence="2">Belongs to the outer membrane factor (OMF) (TC 1.B.17) family.</text>
</comment>
<evidence type="ECO:0000256" key="4">
    <source>
        <dbReference type="ARBA" id="ARBA00022452"/>
    </source>
</evidence>
<dbReference type="SUPFAM" id="SSF56954">
    <property type="entry name" value="Outer membrane efflux proteins (OEP)"/>
    <property type="match status" value="1"/>
</dbReference>
<evidence type="ECO:0000256" key="2">
    <source>
        <dbReference type="ARBA" id="ARBA00007613"/>
    </source>
</evidence>
<keyword evidence="4" id="KW-1134">Transmembrane beta strand</keyword>